<dbReference type="Gene3D" id="3.20.20.210">
    <property type="match status" value="1"/>
</dbReference>
<dbReference type="InterPro" id="IPR000257">
    <property type="entry name" value="Uroporphyrinogen_deCOase"/>
</dbReference>
<dbReference type="RefSeq" id="WP_249322718.1">
    <property type="nucleotide sequence ID" value="NZ_JACRTK010000001.1"/>
</dbReference>
<gene>
    <name evidence="2" type="ORF">H8689_01955</name>
</gene>
<dbReference type="InterPro" id="IPR038071">
    <property type="entry name" value="UROD/MetE-like_sf"/>
</dbReference>
<dbReference type="SUPFAM" id="SSF51726">
    <property type="entry name" value="UROD/MetE-like"/>
    <property type="match status" value="1"/>
</dbReference>
<dbReference type="Proteomes" id="UP000601522">
    <property type="component" value="Unassembled WGS sequence"/>
</dbReference>
<evidence type="ECO:0000259" key="1">
    <source>
        <dbReference type="Pfam" id="PF01208"/>
    </source>
</evidence>
<dbReference type="PANTHER" id="PTHR47099">
    <property type="entry name" value="METHYLCOBAMIDE:COM METHYLTRANSFERASE MTBA"/>
    <property type="match status" value="1"/>
</dbReference>
<evidence type="ECO:0000313" key="2">
    <source>
        <dbReference type="EMBL" id="MBC8589906.1"/>
    </source>
</evidence>
<comment type="caution">
    <text evidence="2">The sequence shown here is derived from an EMBL/GenBank/DDBJ whole genome shotgun (WGS) entry which is preliminary data.</text>
</comment>
<name>A0A926ILU6_9FIRM</name>
<evidence type="ECO:0000313" key="3">
    <source>
        <dbReference type="Proteomes" id="UP000601522"/>
    </source>
</evidence>
<organism evidence="2 3">
    <name type="scientific">Wansuia hejianensis</name>
    <dbReference type="NCBI Taxonomy" id="2763667"/>
    <lineage>
        <taxon>Bacteria</taxon>
        <taxon>Bacillati</taxon>
        <taxon>Bacillota</taxon>
        <taxon>Clostridia</taxon>
        <taxon>Lachnospirales</taxon>
        <taxon>Lachnospiraceae</taxon>
        <taxon>Wansuia</taxon>
    </lineage>
</organism>
<dbReference type="Pfam" id="PF01208">
    <property type="entry name" value="URO-D"/>
    <property type="match status" value="1"/>
</dbReference>
<dbReference type="PANTHER" id="PTHR47099:SF1">
    <property type="entry name" value="METHYLCOBAMIDE:COM METHYLTRANSFERASE MTBA"/>
    <property type="match status" value="1"/>
</dbReference>
<dbReference type="GO" id="GO:0004853">
    <property type="term" value="F:uroporphyrinogen decarboxylase activity"/>
    <property type="evidence" value="ECO:0007669"/>
    <property type="project" value="InterPro"/>
</dbReference>
<proteinExistence type="predicted"/>
<dbReference type="EMBL" id="JACRTK010000001">
    <property type="protein sequence ID" value="MBC8589906.1"/>
    <property type="molecule type" value="Genomic_DNA"/>
</dbReference>
<dbReference type="AlphaFoldDB" id="A0A926ILU6"/>
<keyword evidence="3" id="KW-1185">Reference proteome</keyword>
<accession>A0A926ILU6</accession>
<reference evidence="2 3" key="1">
    <citation type="submission" date="2020-08" db="EMBL/GenBank/DDBJ databases">
        <title>Genome public.</title>
        <authorList>
            <person name="Liu C."/>
            <person name="Sun Q."/>
        </authorList>
    </citation>
    <scope>NUCLEOTIDE SEQUENCE [LARGE SCALE GENOMIC DNA]</scope>
    <source>
        <strain evidence="2 3">NSJ-26</strain>
    </source>
</reference>
<dbReference type="InterPro" id="IPR052024">
    <property type="entry name" value="Methanogen_methyltrans"/>
</dbReference>
<sequence>MVVAKIFKCSGNEMEIIPSKLLEDLNISFEAGNNNASDMVLLAKALKTENKKEYCRLPFCHTVEAEALGSQVIFSEAVGNRIGKYRIEDISSIDHISKIDLTKGRIAKVIKAARILKEEGEKLVLDVTGPISIATSIMDSTLFYKALRKNREKIDLCLDIIEDSIVEYILEAIELGVNIISFADPTGTIDIVGPKVYKDVSGKVTYRILKRIENKLGKTLVHLCGKTSTSLEAIGLLETEILEARGEDYLQMIQNIKGDRNDIKFIGHWCLNLNKCKRQIISCRIK</sequence>
<dbReference type="GO" id="GO:0006779">
    <property type="term" value="P:porphyrin-containing compound biosynthetic process"/>
    <property type="evidence" value="ECO:0007669"/>
    <property type="project" value="InterPro"/>
</dbReference>
<feature type="domain" description="Uroporphyrinogen decarboxylase (URO-D)" evidence="1">
    <location>
        <begin position="26"/>
        <end position="240"/>
    </location>
</feature>
<protein>
    <recommendedName>
        <fullName evidence="1">Uroporphyrinogen decarboxylase (URO-D) domain-containing protein</fullName>
    </recommendedName>
</protein>